<proteinExistence type="predicted"/>
<comment type="caution">
    <text evidence="2">The sequence shown here is derived from an EMBL/GenBank/DDBJ whole genome shotgun (WGS) entry which is preliminary data.</text>
</comment>
<dbReference type="EMBL" id="WBZJ01000001">
    <property type="protein sequence ID" value="KAB3523374.1"/>
    <property type="molecule type" value="Genomic_DNA"/>
</dbReference>
<name>A0ABQ6VGQ4_9CORY</name>
<dbReference type="InterPro" id="IPR017517">
    <property type="entry name" value="Maleyloyr_isom"/>
</dbReference>
<feature type="domain" description="Mycothiol-dependent maleylpyruvate isomerase metal-binding" evidence="1">
    <location>
        <begin position="10"/>
        <end position="83"/>
    </location>
</feature>
<dbReference type="InterPro" id="IPR017519">
    <property type="entry name" value="CHP03085"/>
</dbReference>
<protein>
    <submittedName>
        <fullName evidence="2">TIGR03085 family protein</fullName>
    </submittedName>
</protein>
<evidence type="ECO:0000259" key="1">
    <source>
        <dbReference type="Pfam" id="PF11716"/>
    </source>
</evidence>
<keyword evidence="3" id="KW-1185">Reference proteome</keyword>
<dbReference type="InterPro" id="IPR034660">
    <property type="entry name" value="DinB/YfiT-like"/>
</dbReference>
<dbReference type="InterPro" id="IPR024344">
    <property type="entry name" value="MDMPI_metal-binding"/>
</dbReference>
<reference evidence="2 3" key="1">
    <citation type="submission" date="2019-10" db="EMBL/GenBank/DDBJ databases">
        <title>Corynebacterium sp novel species isolated from the respiratory tract of Marmot.</title>
        <authorList>
            <person name="Zhang G."/>
        </authorList>
    </citation>
    <scope>NUCLEOTIDE SEQUENCE [LARGE SCALE GENOMIC DNA]</scope>
    <source>
        <strain evidence="2 3">336</strain>
    </source>
</reference>
<dbReference type="Pfam" id="PF11716">
    <property type="entry name" value="MDMPI_N"/>
    <property type="match status" value="1"/>
</dbReference>
<sequence>MFASNFARRERQGLAEALRASGPDAPTLCEGWTTKDLVVHLVLREARPDAAVGMFVPAVSGHLDSVTAKYSALPYEELVQRFEAGPPWWSPMKPLDKVVNVTENFIHFEDVRRARGGEVPARPLDDQDRELLWFFIDGRASLLVKKSDVPIELRWKDRSVRCGAASHGKDETLTIEGDPQDLLLWLFGRDAAVSQLTISDPGLFQRVSGRSV</sequence>
<accession>A0ABQ6VGQ4</accession>
<dbReference type="Proteomes" id="UP000436181">
    <property type="component" value="Unassembled WGS sequence"/>
</dbReference>
<evidence type="ECO:0000313" key="3">
    <source>
        <dbReference type="Proteomes" id="UP000436181"/>
    </source>
</evidence>
<dbReference type="SUPFAM" id="SSF109854">
    <property type="entry name" value="DinB/YfiT-like putative metalloenzymes"/>
    <property type="match status" value="1"/>
</dbReference>
<dbReference type="Gene3D" id="1.20.120.450">
    <property type="entry name" value="dinb family like domain"/>
    <property type="match status" value="1"/>
</dbReference>
<evidence type="ECO:0000313" key="2">
    <source>
        <dbReference type="EMBL" id="KAB3523374.1"/>
    </source>
</evidence>
<organism evidence="2 3">
    <name type="scientific">Corynebacterium zhongnanshanii</name>
    <dbReference type="NCBI Taxonomy" id="2768834"/>
    <lineage>
        <taxon>Bacteria</taxon>
        <taxon>Bacillati</taxon>
        <taxon>Actinomycetota</taxon>
        <taxon>Actinomycetes</taxon>
        <taxon>Mycobacteriales</taxon>
        <taxon>Corynebacteriaceae</taxon>
        <taxon>Corynebacterium</taxon>
    </lineage>
</organism>
<gene>
    <name evidence="2" type="ORF">F8377_04355</name>
</gene>
<dbReference type="NCBIfam" id="TIGR03083">
    <property type="entry name" value="maleylpyruvate isomerase family mycothiol-dependent enzyme"/>
    <property type="match status" value="1"/>
</dbReference>
<dbReference type="NCBIfam" id="TIGR03085">
    <property type="entry name" value="TIGR03085 family metal-binding protein"/>
    <property type="match status" value="1"/>
</dbReference>